<protein>
    <submittedName>
        <fullName evidence="3">Uncharacterized protein</fullName>
    </submittedName>
</protein>
<dbReference type="AlphaFoldDB" id="A0A1I7WTM1"/>
<proteinExistence type="predicted"/>
<keyword evidence="1" id="KW-1133">Transmembrane helix</keyword>
<reference evidence="3" key="1">
    <citation type="submission" date="2016-11" db="UniProtKB">
        <authorList>
            <consortium name="WormBaseParasite"/>
        </authorList>
    </citation>
    <scope>IDENTIFICATION</scope>
</reference>
<keyword evidence="1" id="KW-0812">Transmembrane</keyword>
<evidence type="ECO:0000256" key="1">
    <source>
        <dbReference type="SAM" id="Phobius"/>
    </source>
</evidence>
<keyword evidence="1" id="KW-0472">Membrane</keyword>
<dbReference type="Proteomes" id="UP000095283">
    <property type="component" value="Unplaced"/>
</dbReference>
<name>A0A1I7WTM1_HETBA</name>
<keyword evidence="2" id="KW-1185">Reference proteome</keyword>
<sequence>MSPKISLIPNLNLNQFNFILIIFFIQNSIIFSIVIKNYYKRFFSIVDKIIFFH</sequence>
<evidence type="ECO:0000313" key="2">
    <source>
        <dbReference type="Proteomes" id="UP000095283"/>
    </source>
</evidence>
<evidence type="ECO:0000313" key="3">
    <source>
        <dbReference type="WBParaSite" id="Hba_08523"/>
    </source>
</evidence>
<dbReference type="WBParaSite" id="Hba_08523">
    <property type="protein sequence ID" value="Hba_08523"/>
    <property type="gene ID" value="Hba_08523"/>
</dbReference>
<accession>A0A1I7WTM1</accession>
<organism evidence="2 3">
    <name type="scientific">Heterorhabditis bacteriophora</name>
    <name type="common">Entomopathogenic nematode worm</name>
    <dbReference type="NCBI Taxonomy" id="37862"/>
    <lineage>
        <taxon>Eukaryota</taxon>
        <taxon>Metazoa</taxon>
        <taxon>Ecdysozoa</taxon>
        <taxon>Nematoda</taxon>
        <taxon>Chromadorea</taxon>
        <taxon>Rhabditida</taxon>
        <taxon>Rhabditina</taxon>
        <taxon>Rhabditomorpha</taxon>
        <taxon>Strongyloidea</taxon>
        <taxon>Heterorhabditidae</taxon>
        <taxon>Heterorhabditis</taxon>
    </lineage>
</organism>
<feature type="transmembrane region" description="Helical" evidence="1">
    <location>
        <begin position="16"/>
        <end position="35"/>
    </location>
</feature>